<proteinExistence type="predicted"/>
<evidence type="ECO:0000256" key="2">
    <source>
        <dbReference type="PIRSR" id="PIRSR039026-1"/>
    </source>
</evidence>
<keyword evidence="1" id="KW-0732">Signal</keyword>
<evidence type="ECO:0000256" key="3">
    <source>
        <dbReference type="PIRSR" id="PIRSR039026-2"/>
    </source>
</evidence>
<dbReference type="InterPro" id="IPR038404">
    <property type="entry name" value="TRAP_DctP_sf"/>
</dbReference>
<dbReference type="OrthoDB" id="9780733at2"/>
<protein>
    <submittedName>
        <fullName evidence="5">TRAP-type mannitol/chloroaromatic compound transport system substrate-binding protein</fullName>
    </submittedName>
</protein>
<comment type="caution">
    <text evidence="5">The sequence shown here is derived from an EMBL/GenBank/DDBJ whole genome shotgun (WGS) entry which is preliminary data.</text>
</comment>
<gene>
    <name evidence="5" type="ORF">BXY53_0008</name>
</gene>
<reference evidence="5 6" key="1">
    <citation type="submission" date="2018-08" db="EMBL/GenBank/DDBJ databases">
        <title>Genomic Encyclopedia of Archaeal and Bacterial Type Strains, Phase II (KMG-II): from individual species to whole genera.</title>
        <authorList>
            <person name="Goeker M."/>
        </authorList>
    </citation>
    <scope>NUCLEOTIDE SEQUENCE [LARGE SCALE GENOMIC DNA]</scope>
    <source>
        <strain evidence="5 6">DSM 5002</strain>
    </source>
</reference>
<keyword evidence="3" id="KW-0479">Metal-binding</keyword>
<sequence>MKRRAFIGGLAATSAAAASFPRPAISQGKRQFRLASTYNSSARGYSTSLRRLVERIRLATEGQIEIKIFWPGEIVDAFDSFDAASRGDVDMYYGSEQYWYKRKSPGYAFFGSLPYGMTVTEHEAWMEYLGGKELWRELSARYNIMPLAAGDTGVQMGGWFKQEINSMADFQGLRYRVPGIYGPIIDKIGGQSVSMPGGKITEAFRNGELDAAEFVGPWADREKEFYRYARYYYWPGVHSPMAMQAIGVNMQVWNSLKPEHQKVMELACQQERRDMTEDYYSFHGLVLQQLIKEDGVRLRQFPDEVLTGIGKAAGEVIAEQVQGDELLSRIYASFMNARKRLLRWGSYGDESFLVGRRLPFRYGPAGDVELIRPKPVDSRFLPSGDADQMPDPSAEPVITNTITRI</sequence>
<name>A0A397Q1N4_9HYPH</name>
<dbReference type="PIRSF" id="PIRSF039026">
    <property type="entry name" value="SiaP"/>
    <property type="match status" value="1"/>
</dbReference>
<dbReference type="InterPro" id="IPR026289">
    <property type="entry name" value="SBP_TakP-like"/>
</dbReference>
<evidence type="ECO:0000313" key="5">
    <source>
        <dbReference type="EMBL" id="RIA54958.1"/>
    </source>
</evidence>
<dbReference type="CDD" id="cd13604">
    <property type="entry name" value="PBP2_TRAP_ketoacid_lactate_like"/>
    <property type="match status" value="1"/>
</dbReference>
<dbReference type="AlphaFoldDB" id="A0A397Q1N4"/>
<feature type="binding site" evidence="2">
    <location>
        <position position="176"/>
    </location>
    <ligand>
        <name>substrate</name>
    </ligand>
</feature>
<dbReference type="GO" id="GO:0046872">
    <property type="term" value="F:metal ion binding"/>
    <property type="evidence" value="ECO:0007669"/>
    <property type="project" value="UniProtKB-KW"/>
</dbReference>
<dbReference type="InterPro" id="IPR018389">
    <property type="entry name" value="DctP_fam"/>
</dbReference>
<evidence type="ECO:0000256" key="4">
    <source>
        <dbReference type="SAM" id="MobiDB-lite"/>
    </source>
</evidence>
<dbReference type="PANTHER" id="PTHR33376:SF5">
    <property type="entry name" value="EXTRACYTOPLASMIC SOLUTE RECEPTOR PROTEIN"/>
    <property type="match status" value="1"/>
</dbReference>
<dbReference type="Proteomes" id="UP000266273">
    <property type="component" value="Unassembled WGS sequence"/>
</dbReference>
<dbReference type="RefSeq" id="WP_119059928.1">
    <property type="nucleotide sequence ID" value="NZ_QXDF01000001.1"/>
</dbReference>
<dbReference type="Gene3D" id="3.40.190.170">
    <property type="entry name" value="Bacterial extracellular solute-binding protein, family 7"/>
    <property type="match status" value="1"/>
</dbReference>
<evidence type="ECO:0000256" key="1">
    <source>
        <dbReference type="ARBA" id="ARBA00022729"/>
    </source>
</evidence>
<feature type="binding site" evidence="3">
    <location>
        <position position="214"/>
    </location>
    <ligand>
        <name>Na(+)</name>
        <dbReference type="ChEBI" id="CHEBI:29101"/>
    </ligand>
</feature>
<dbReference type="Pfam" id="PF03480">
    <property type="entry name" value="DctP"/>
    <property type="match status" value="1"/>
</dbReference>
<dbReference type="Gene3D" id="3.40.190.10">
    <property type="entry name" value="Periplasmic binding protein-like II"/>
    <property type="match status" value="1"/>
</dbReference>
<feature type="region of interest" description="Disordered" evidence="4">
    <location>
        <begin position="383"/>
        <end position="405"/>
    </location>
</feature>
<feature type="binding site" evidence="3">
    <location>
        <position position="213"/>
    </location>
    <ligand>
        <name>substrate</name>
    </ligand>
</feature>
<dbReference type="EMBL" id="QXDF01000001">
    <property type="protein sequence ID" value="RIA54958.1"/>
    <property type="molecule type" value="Genomic_DNA"/>
</dbReference>
<dbReference type="GO" id="GO:0055085">
    <property type="term" value="P:transmembrane transport"/>
    <property type="evidence" value="ECO:0007669"/>
    <property type="project" value="InterPro"/>
</dbReference>
<dbReference type="PANTHER" id="PTHR33376">
    <property type="match status" value="1"/>
</dbReference>
<dbReference type="GO" id="GO:0031317">
    <property type="term" value="C:tripartite ATP-independent periplasmic transporter complex"/>
    <property type="evidence" value="ECO:0007669"/>
    <property type="project" value="InterPro"/>
</dbReference>
<feature type="binding site" evidence="2">
    <location>
        <position position="155"/>
    </location>
    <ligand>
        <name>substrate</name>
    </ligand>
</feature>
<organism evidence="5 6">
    <name type="scientific">Dichotomicrobium thermohalophilum</name>
    <dbReference type="NCBI Taxonomy" id="933063"/>
    <lineage>
        <taxon>Bacteria</taxon>
        <taxon>Pseudomonadati</taxon>
        <taxon>Pseudomonadota</taxon>
        <taxon>Alphaproteobacteria</taxon>
        <taxon>Hyphomicrobiales</taxon>
        <taxon>Hyphomicrobiaceae</taxon>
        <taxon>Dichotomicrobium</taxon>
    </lineage>
</organism>
<accession>A0A397Q1N4</accession>
<keyword evidence="6" id="KW-1185">Reference proteome</keyword>
<evidence type="ECO:0000313" key="6">
    <source>
        <dbReference type="Proteomes" id="UP000266273"/>
    </source>
</evidence>